<dbReference type="GO" id="GO:0042446">
    <property type="term" value="P:hormone biosynthetic process"/>
    <property type="evidence" value="ECO:0007669"/>
    <property type="project" value="TreeGrafter"/>
</dbReference>
<name>A0A4W4H8S0_ELEEL</name>
<comment type="cofactor">
    <cofactor evidence="7">
        <name>heme</name>
        <dbReference type="ChEBI" id="CHEBI:30413"/>
    </cofactor>
</comment>
<feature type="binding site" description="axial binding residue" evidence="7">
    <location>
        <position position="107"/>
    </location>
    <ligand>
        <name>heme</name>
        <dbReference type="ChEBI" id="CHEBI:30413"/>
    </ligand>
    <ligandPart>
        <name>Fe</name>
        <dbReference type="ChEBI" id="CHEBI:18248"/>
    </ligandPart>
</feature>
<dbReference type="PANTHER" id="PTHR24289">
    <property type="entry name" value="STEROID 17-ALPHA-HYDROXYLASE/17,20 LYASE"/>
    <property type="match status" value="1"/>
</dbReference>
<reference evidence="9" key="2">
    <citation type="journal article" date="2017" name="Sci. Adv.">
        <title>A tail of two voltages: Proteomic comparison of the three electric organs of the electric eel.</title>
        <authorList>
            <person name="Traeger L.L."/>
            <person name="Sabat G."/>
            <person name="Barrett-Wilt G.A."/>
            <person name="Wells G.B."/>
            <person name="Sussman M.R."/>
        </authorList>
    </citation>
    <scope>NUCLEOTIDE SEQUENCE [LARGE SCALE GENOMIC DNA]</scope>
</reference>
<dbReference type="Ensembl" id="ENSEEET00000046916.2">
    <property type="protein sequence ID" value="ENSEEEP00000046407.2"/>
    <property type="gene ID" value="ENSEEEG00000021850.2"/>
</dbReference>
<evidence type="ECO:0000313" key="9">
    <source>
        <dbReference type="Proteomes" id="UP000314983"/>
    </source>
</evidence>
<dbReference type="InterPro" id="IPR036396">
    <property type="entry name" value="Cyt_P450_sf"/>
</dbReference>
<reference evidence="8" key="5">
    <citation type="submission" date="2025-09" db="UniProtKB">
        <authorList>
            <consortium name="Ensembl"/>
        </authorList>
    </citation>
    <scope>IDENTIFICATION</scope>
</reference>
<keyword evidence="6" id="KW-0503">Monooxygenase</keyword>
<dbReference type="SUPFAM" id="SSF48264">
    <property type="entry name" value="Cytochrome P450"/>
    <property type="match status" value="1"/>
</dbReference>
<reference evidence="9" key="1">
    <citation type="journal article" date="2014" name="Science">
        <title>Nonhuman genetics. Genomic basis for the convergent evolution of electric organs.</title>
        <authorList>
            <person name="Gallant J.R."/>
            <person name="Traeger L.L."/>
            <person name="Volkening J.D."/>
            <person name="Moffett H."/>
            <person name="Chen P.H."/>
            <person name="Novina C.D."/>
            <person name="Phillips G.N.Jr."/>
            <person name="Anand R."/>
            <person name="Wells G.B."/>
            <person name="Pinch M."/>
            <person name="Guth R."/>
            <person name="Unguez G.A."/>
            <person name="Albert J.S."/>
            <person name="Zakon H.H."/>
            <person name="Samanta M.P."/>
            <person name="Sussman M.R."/>
        </authorList>
    </citation>
    <scope>NUCLEOTIDE SEQUENCE [LARGE SCALE GENOMIC DNA]</scope>
</reference>
<evidence type="ECO:0000313" key="8">
    <source>
        <dbReference type="Ensembl" id="ENSEEEP00000046407.2"/>
    </source>
</evidence>
<comment type="similarity">
    <text evidence="1">Belongs to the cytochrome P450 family.</text>
</comment>
<keyword evidence="4" id="KW-0560">Oxidoreductase</keyword>
<organism evidence="8 9">
    <name type="scientific">Electrophorus electricus</name>
    <name type="common">Electric eel</name>
    <name type="synonym">Gymnotus electricus</name>
    <dbReference type="NCBI Taxonomy" id="8005"/>
    <lineage>
        <taxon>Eukaryota</taxon>
        <taxon>Metazoa</taxon>
        <taxon>Chordata</taxon>
        <taxon>Craniata</taxon>
        <taxon>Vertebrata</taxon>
        <taxon>Euteleostomi</taxon>
        <taxon>Actinopterygii</taxon>
        <taxon>Neopterygii</taxon>
        <taxon>Teleostei</taxon>
        <taxon>Ostariophysi</taxon>
        <taxon>Gymnotiformes</taxon>
        <taxon>Gymnotoidei</taxon>
        <taxon>Gymnotidae</taxon>
        <taxon>Electrophorus</taxon>
    </lineage>
</organism>
<evidence type="ECO:0000256" key="7">
    <source>
        <dbReference type="PIRSR" id="PIRSR602401-1"/>
    </source>
</evidence>
<dbReference type="AlphaFoldDB" id="A0A4W4H8S0"/>
<evidence type="ECO:0000256" key="3">
    <source>
        <dbReference type="ARBA" id="ARBA00022723"/>
    </source>
</evidence>
<evidence type="ECO:0000256" key="6">
    <source>
        <dbReference type="ARBA" id="ARBA00023033"/>
    </source>
</evidence>
<dbReference type="PANTHER" id="PTHR24289:SF15">
    <property type="entry name" value="CYTOCHROME P450 FAMILY 1 SUBFAMILY B MEMBER 1"/>
    <property type="match status" value="1"/>
</dbReference>
<dbReference type="GeneTree" id="ENSGT00950000183037"/>
<keyword evidence="2 7" id="KW-0349">Heme</keyword>
<dbReference type="Proteomes" id="UP000314983">
    <property type="component" value="Chromosome 13"/>
</dbReference>
<reference evidence="8" key="3">
    <citation type="submission" date="2020-05" db="EMBL/GenBank/DDBJ databases">
        <title>Electrophorus electricus (electric eel) genome, fEleEle1, primary haplotype.</title>
        <authorList>
            <person name="Myers G."/>
            <person name="Meyer A."/>
            <person name="Fedrigo O."/>
            <person name="Formenti G."/>
            <person name="Rhie A."/>
            <person name="Tracey A."/>
            <person name="Sims Y."/>
            <person name="Jarvis E.D."/>
        </authorList>
    </citation>
    <scope>NUCLEOTIDE SEQUENCE [LARGE SCALE GENOMIC DNA]</scope>
</reference>
<dbReference type="OMA" id="QIASYTI"/>
<proteinExistence type="inferred from homology"/>
<evidence type="ECO:0000256" key="4">
    <source>
        <dbReference type="ARBA" id="ARBA00023002"/>
    </source>
</evidence>
<accession>A0A4W4H8S0</accession>
<dbReference type="InterPro" id="IPR002401">
    <property type="entry name" value="Cyt_P450_E_grp-I"/>
</dbReference>
<dbReference type="GO" id="GO:0004508">
    <property type="term" value="F:steroid 17-alpha-monooxygenase activity"/>
    <property type="evidence" value="ECO:0007669"/>
    <property type="project" value="TreeGrafter"/>
</dbReference>
<dbReference type="STRING" id="8005.ENSEEEP00000046407"/>
<dbReference type="InterPro" id="IPR001128">
    <property type="entry name" value="Cyt_P450"/>
</dbReference>
<keyword evidence="9" id="KW-1185">Reference proteome</keyword>
<dbReference type="GO" id="GO:0020037">
    <property type="term" value="F:heme binding"/>
    <property type="evidence" value="ECO:0007669"/>
    <property type="project" value="InterPro"/>
</dbReference>
<protein>
    <submittedName>
        <fullName evidence="8">Uncharacterized protein</fullName>
    </submittedName>
</protein>
<dbReference type="Pfam" id="PF00067">
    <property type="entry name" value="p450"/>
    <property type="match status" value="1"/>
</dbReference>
<sequence length="185" mass="21399">NGELVEHRDSFDPEANLTHLDAFIYETMHYSSFVLITIPHSNTQDLTIEGFLIPKYIVLIINQWSVSHNHKKWHDPHNFNPSRFLDNSGALDKELTKIIFSVGKRRCSGDQIAKVEVFLIAVILLHQLTFESDSSQELSINCLYGLTLKTLNYNNTFQTFEDAIQNQSTFKFSIVMYILEFHCID</sequence>
<evidence type="ECO:0000256" key="2">
    <source>
        <dbReference type="ARBA" id="ARBA00022617"/>
    </source>
</evidence>
<keyword evidence="3 7" id="KW-0479">Metal-binding</keyword>
<dbReference type="GO" id="GO:0005506">
    <property type="term" value="F:iron ion binding"/>
    <property type="evidence" value="ECO:0007669"/>
    <property type="project" value="InterPro"/>
</dbReference>
<evidence type="ECO:0000256" key="5">
    <source>
        <dbReference type="ARBA" id="ARBA00023004"/>
    </source>
</evidence>
<reference evidence="8" key="4">
    <citation type="submission" date="2025-08" db="UniProtKB">
        <authorList>
            <consortium name="Ensembl"/>
        </authorList>
    </citation>
    <scope>IDENTIFICATION</scope>
</reference>
<evidence type="ECO:0000256" key="1">
    <source>
        <dbReference type="ARBA" id="ARBA00010617"/>
    </source>
</evidence>
<dbReference type="GO" id="GO:0042448">
    <property type="term" value="P:progesterone metabolic process"/>
    <property type="evidence" value="ECO:0007669"/>
    <property type="project" value="TreeGrafter"/>
</dbReference>
<dbReference type="PRINTS" id="PR00463">
    <property type="entry name" value="EP450I"/>
</dbReference>
<keyword evidence="5 7" id="KW-0408">Iron</keyword>
<dbReference type="Gene3D" id="1.10.630.10">
    <property type="entry name" value="Cytochrome P450"/>
    <property type="match status" value="1"/>
</dbReference>